<dbReference type="PANTHER" id="PTHR33624:SF2">
    <property type="entry name" value="SIGMA FACTOR BINDING PROTEIN 1, CHLOROPLASTIC"/>
    <property type="match status" value="1"/>
</dbReference>
<accession>A0AA88UUA1</accession>
<keyword evidence="3" id="KW-1185">Reference proteome</keyword>
<organism evidence="2 3">
    <name type="scientific">Escallonia rubra</name>
    <dbReference type="NCBI Taxonomy" id="112253"/>
    <lineage>
        <taxon>Eukaryota</taxon>
        <taxon>Viridiplantae</taxon>
        <taxon>Streptophyta</taxon>
        <taxon>Embryophyta</taxon>
        <taxon>Tracheophyta</taxon>
        <taxon>Spermatophyta</taxon>
        <taxon>Magnoliopsida</taxon>
        <taxon>eudicotyledons</taxon>
        <taxon>Gunneridae</taxon>
        <taxon>Pentapetalae</taxon>
        <taxon>asterids</taxon>
        <taxon>campanulids</taxon>
        <taxon>Escalloniales</taxon>
        <taxon>Escalloniaceae</taxon>
        <taxon>Escallonia</taxon>
    </lineage>
</organism>
<gene>
    <name evidence="2" type="ORF">RJ640_026745</name>
</gene>
<sequence length="319" mass="35349">MDSSWKPNGTKLQTEQRPLVVMLRVLRRVKRDVHIRKPMCQAEVLMSLNFVTKANTFTNAEWSSSFGSSAASSLPQGKSGALNTDNTSGILLLTTKFTSDLYHLPSSIVFPLDDGGFVVACVSVVEVMAARGYRRNSGGRRGPHGHGFDDRVFDDQRKSHRLSFDRVDHCSTVPLFQIHSDSHLFLFTPPHLFASTMESAKDPKSNPISRADGKAPLKVKYISSPIHVSARDACEFKAVVQQLTGQKSEVPSPTCARMMVTNGTGKLHDHEGFTRTKPAALQPSGCDKFSSATALHEFGEDFSWRETSETLFNFQFPRQ</sequence>
<dbReference type="Proteomes" id="UP001187471">
    <property type="component" value="Unassembled WGS sequence"/>
</dbReference>
<comment type="caution">
    <text evidence="2">The sequence shown here is derived from an EMBL/GenBank/DDBJ whole genome shotgun (WGS) entry which is preliminary data.</text>
</comment>
<dbReference type="Pfam" id="PF05678">
    <property type="entry name" value="VQ"/>
    <property type="match status" value="1"/>
</dbReference>
<name>A0AA88UUA1_9ASTE</name>
<proteinExistence type="predicted"/>
<dbReference type="PANTHER" id="PTHR33624">
    <property type="entry name" value="SIGMA FACTOR BINDING PROTEIN 1, CHLOROPLASTIC"/>
    <property type="match status" value="1"/>
</dbReference>
<feature type="domain" description="VQ" evidence="1">
    <location>
        <begin position="232"/>
        <end position="248"/>
    </location>
</feature>
<reference evidence="2" key="1">
    <citation type="submission" date="2022-12" db="EMBL/GenBank/DDBJ databases">
        <title>Draft genome assemblies for two species of Escallonia (Escalloniales).</title>
        <authorList>
            <person name="Chanderbali A."/>
            <person name="Dervinis C."/>
            <person name="Anghel I."/>
            <person name="Soltis D."/>
            <person name="Soltis P."/>
            <person name="Zapata F."/>
        </authorList>
    </citation>
    <scope>NUCLEOTIDE SEQUENCE</scope>
    <source>
        <strain evidence="2">UCBG92.1500</strain>
        <tissue evidence="2">Leaf</tissue>
    </source>
</reference>
<evidence type="ECO:0000259" key="1">
    <source>
        <dbReference type="Pfam" id="PF05678"/>
    </source>
</evidence>
<evidence type="ECO:0000313" key="2">
    <source>
        <dbReference type="EMBL" id="KAK2988517.1"/>
    </source>
</evidence>
<protein>
    <recommendedName>
        <fullName evidence="1">VQ domain-containing protein</fullName>
    </recommendedName>
</protein>
<dbReference type="InterPro" id="IPR008889">
    <property type="entry name" value="VQ"/>
</dbReference>
<dbReference type="InterPro" id="IPR039335">
    <property type="entry name" value="SIB1/2"/>
</dbReference>
<evidence type="ECO:0000313" key="3">
    <source>
        <dbReference type="Proteomes" id="UP001187471"/>
    </source>
</evidence>
<dbReference type="EMBL" id="JAVXUO010000853">
    <property type="protein sequence ID" value="KAK2988517.1"/>
    <property type="molecule type" value="Genomic_DNA"/>
</dbReference>
<dbReference type="AlphaFoldDB" id="A0AA88UUA1"/>